<evidence type="ECO:0000256" key="1">
    <source>
        <dbReference type="ARBA" id="ARBA00022519"/>
    </source>
</evidence>
<accession>A0A2X2F6H9</accession>
<gene>
    <name evidence="3" type="ORF">IRZ65_11310</name>
    <name evidence="4" type="ORF">NCTC11842_05350</name>
</gene>
<dbReference type="EMBL" id="UAUF01000015">
    <property type="protein sequence ID" value="SPZ16319.1"/>
    <property type="molecule type" value="Genomic_DNA"/>
</dbReference>
<dbReference type="Pfam" id="PF00535">
    <property type="entry name" value="Glycos_transf_2"/>
    <property type="match status" value="1"/>
</dbReference>
<keyword evidence="1" id="KW-0997">Cell inner membrane</keyword>
<proteinExistence type="predicted"/>
<name>A0A2X2F6H9_PSELU</name>
<organism evidence="4 5">
    <name type="scientific">Pseudomonas luteola</name>
    <dbReference type="NCBI Taxonomy" id="47886"/>
    <lineage>
        <taxon>Bacteria</taxon>
        <taxon>Pseudomonadati</taxon>
        <taxon>Pseudomonadota</taxon>
        <taxon>Gammaproteobacteria</taxon>
        <taxon>Pseudomonadales</taxon>
        <taxon>Pseudomonadaceae</taxon>
        <taxon>Pseudomonas</taxon>
    </lineage>
</organism>
<evidence type="ECO:0000259" key="2">
    <source>
        <dbReference type="Pfam" id="PF00535"/>
    </source>
</evidence>
<reference evidence="3 6" key="2">
    <citation type="submission" date="2020-10" db="EMBL/GenBank/DDBJ databases">
        <title>Genome sequences of Pseudomonas isolates.</title>
        <authorList>
            <person name="Wessels L."/>
            <person name="Reich F."/>
            <person name="Hammerl J."/>
        </authorList>
    </citation>
    <scope>NUCLEOTIDE SEQUENCE [LARGE SCALE GENOMIC DNA]</scope>
    <source>
        <strain evidence="3 6">20-MO00624-0</strain>
    </source>
</reference>
<dbReference type="InterPro" id="IPR001173">
    <property type="entry name" value="Glyco_trans_2-like"/>
</dbReference>
<keyword evidence="1" id="KW-1003">Cell membrane</keyword>
<evidence type="ECO:0000313" key="5">
    <source>
        <dbReference type="Proteomes" id="UP000250443"/>
    </source>
</evidence>
<dbReference type="PANTHER" id="PTHR22916">
    <property type="entry name" value="GLYCOSYLTRANSFERASE"/>
    <property type="match status" value="1"/>
</dbReference>
<dbReference type="InterPro" id="IPR029044">
    <property type="entry name" value="Nucleotide-diphossugar_trans"/>
</dbReference>
<evidence type="ECO:0000313" key="6">
    <source>
        <dbReference type="Proteomes" id="UP000626180"/>
    </source>
</evidence>
<evidence type="ECO:0000313" key="4">
    <source>
        <dbReference type="EMBL" id="SPZ16319.1"/>
    </source>
</evidence>
<dbReference type="GO" id="GO:0016758">
    <property type="term" value="F:hexosyltransferase activity"/>
    <property type="evidence" value="ECO:0007669"/>
    <property type="project" value="UniProtKB-ARBA"/>
</dbReference>
<protein>
    <submittedName>
        <fullName evidence="4">Glycosyl transferase</fullName>
    </submittedName>
    <submittedName>
        <fullName evidence="3">Glycosyltransferase</fullName>
    </submittedName>
</protein>
<dbReference type="EMBL" id="JADMCD010000005">
    <property type="protein sequence ID" value="MBF8641272.1"/>
    <property type="molecule type" value="Genomic_DNA"/>
</dbReference>
<keyword evidence="1" id="KW-0472">Membrane</keyword>
<dbReference type="Proteomes" id="UP000250443">
    <property type="component" value="Unassembled WGS sequence"/>
</dbReference>
<dbReference type="Proteomes" id="UP000626180">
    <property type="component" value="Unassembled WGS sequence"/>
</dbReference>
<dbReference type="RefSeq" id="WP_010799077.1">
    <property type="nucleotide sequence ID" value="NZ_CP053064.1"/>
</dbReference>
<dbReference type="PANTHER" id="PTHR22916:SF3">
    <property type="entry name" value="UDP-GLCNAC:BETAGAL BETA-1,3-N-ACETYLGLUCOSAMINYLTRANSFERASE-LIKE PROTEIN 1"/>
    <property type="match status" value="1"/>
</dbReference>
<sequence length="310" mass="36321">MEARTEQVIREHWGADEKPLVSVVCLTFNQAAFIRETLEGFLIQETRFPFEVIVHDDASTDGTQAIIQEYAARYPSIIKPIYQQQNQYSLGVPFITKIFASLDTPYIAICEGDDFWTDPHKLQLQVDFLERHEDYVMAFHDAYMFNEQGIIRNVQLAGLHRRDASQQELLRARYFSTLTVCFRNVIKALPPELHGVRMEDMCWWSLLGAHGKGKYMKEIRPAAYRVHKNGVLSMRPQKHRTAMSLHAYYSLARYYQRIGQQDLYEYFMTQVFSQSLIVMTHRNRIQAFLQLARKVLFKPFTNIIPSVIRK</sequence>
<keyword evidence="4" id="KW-0808">Transferase</keyword>
<evidence type="ECO:0000313" key="3">
    <source>
        <dbReference type="EMBL" id="MBF8641272.1"/>
    </source>
</evidence>
<dbReference type="Gene3D" id="3.90.550.10">
    <property type="entry name" value="Spore Coat Polysaccharide Biosynthesis Protein SpsA, Chain A"/>
    <property type="match status" value="1"/>
</dbReference>
<dbReference type="SUPFAM" id="SSF53448">
    <property type="entry name" value="Nucleotide-diphospho-sugar transferases"/>
    <property type="match status" value="1"/>
</dbReference>
<dbReference type="AlphaFoldDB" id="A0A2X2F6H9"/>
<keyword evidence="6" id="KW-1185">Reference proteome</keyword>
<feature type="domain" description="Glycosyltransferase 2-like" evidence="2">
    <location>
        <begin position="22"/>
        <end position="155"/>
    </location>
</feature>
<reference evidence="4 5" key="1">
    <citation type="submission" date="2018-06" db="EMBL/GenBank/DDBJ databases">
        <authorList>
            <consortium name="Pathogen Informatics"/>
            <person name="Doyle S."/>
        </authorList>
    </citation>
    <scope>NUCLEOTIDE SEQUENCE [LARGE SCALE GENOMIC DNA]</scope>
    <source>
        <strain evidence="4 5">NCTC11842</strain>
    </source>
</reference>